<name>A0AAD7BSQ8_MYCRO</name>
<evidence type="ECO:0000256" key="5">
    <source>
        <dbReference type="SAM" id="MobiDB-lite"/>
    </source>
</evidence>
<feature type="compositionally biased region" description="Polar residues" evidence="5">
    <location>
        <begin position="271"/>
        <end position="293"/>
    </location>
</feature>
<evidence type="ECO:0000256" key="3">
    <source>
        <dbReference type="ARBA" id="ARBA00023242"/>
    </source>
</evidence>
<dbReference type="EMBL" id="JARKIE010000527">
    <property type="protein sequence ID" value="KAJ7629885.1"/>
    <property type="molecule type" value="Genomic_DNA"/>
</dbReference>
<accession>A0AAD7BSQ8</accession>
<feature type="domain" description="DNA endonuclease activator Ctp1 C-terminal" evidence="6">
    <location>
        <begin position="559"/>
        <end position="659"/>
    </location>
</feature>
<gene>
    <name evidence="7" type="ORF">B0H17DRAFT_1109384</name>
</gene>
<feature type="compositionally biased region" description="Basic and acidic residues" evidence="5">
    <location>
        <begin position="663"/>
        <end position="672"/>
    </location>
</feature>
<feature type="region of interest" description="Disordered" evidence="5">
    <location>
        <begin position="217"/>
        <end position="293"/>
    </location>
</feature>
<keyword evidence="4" id="KW-0175">Coiled coil</keyword>
<feature type="compositionally biased region" description="Polar residues" evidence="5">
    <location>
        <begin position="225"/>
        <end position="239"/>
    </location>
</feature>
<dbReference type="AlphaFoldDB" id="A0AAD7BSQ8"/>
<feature type="compositionally biased region" description="Polar residues" evidence="5">
    <location>
        <begin position="617"/>
        <end position="631"/>
    </location>
</feature>
<feature type="compositionally biased region" description="Polar residues" evidence="5">
    <location>
        <begin position="430"/>
        <end position="439"/>
    </location>
</feature>
<feature type="coiled-coil region" evidence="4">
    <location>
        <begin position="13"/>
        <end position="47"/>
    </location>
</feature>
<sequence>MQADATHSANLTIRDNEKEIARLEAKFSAAKRTVDQLNTKLSNSEKEGVRLANSLGFETVSMAQSFIDLADNATPYRELVEAHENARIKLQELKIERDGLRAYMNASERSNSTHHLPSNSAGATQKQLDDLQRRFGDLERRYDQLKDVKERSDVRHAVDYRKMKALKDFLRSDAIQRLEDQLKHDYATISQPERTRRKAEIAAIKERKMAEFDLAEQDGIGGSSNGPLSFNEAHSTPTLSLKDKENQQTPVPETRKRPLSIQPFSLAGSPMPQSNPKLRSTDPPSLNTISTASPRLPLNSYSINTEVPVHQQLSSPAADDGAILVPNSSQTEDDPSQGRFSVLSHPRFFLKPSTVRPTPDLRPPSTQKDCKRVYANSSITVLRSNRHEALITPSASTPKPKARPAAVAPRPASVQLVDERSKSKPRHSDTSINSSTWANDTDERPRKMRRISSPGPVASCISMGEPGASAATPLYVGSGNTPRSRRDRDMSASTGAEFAVKTETSTPVANARASSSKQLADYSAYKGRGRYATDRGGGNTTINAAFAIDPARNGGMDFQYDEVVRGREDRRHMEAGDCECCRDYYAAIGPMPDRLQAPLWRTPPNSPGGSKPCLRNNGASSASAEITSHKQAISRHRHQWARASTPPSYWSIGFPTTQEANDINEKARLMHQEKKRNVREEADRDGGRYKKR</sequence>
<feature type="region of interest" description="Disordered" evidence="5">
    <location>
        <begin position="312"/>
        <end position="340"/>
    </location>
</feature>
<dbReference type="Proteomes" id="UP001221757">
    <property type="component" value="Unassembled WGS sequence"/>
</dbReference>
<dbReference type="InterPro" id="IPR033316">
    <property type="entry name" value="RBBP8-like"/>
</dbReference>
<comment type="caution">
    <text evidence="7">The sequence shown here is derived from an EMBL/GenBank/DDBJ whole genome shotgun (WGS) entry which is preliminary data.</text>
</comment>
<feature type="region of interest" description="Disordered" evidence="5">
    <location>
        <begin position="385"/>
        <end position="494"/>
    </location>
</feature>
<evidence type="ECO:0000313" key="7">
    <source>
        <dbReference type="EMBL" id="KAJ7629885.1"/>
    </source>
</evidence>
<keyword evidence="2" id="KW-0227">DNA damage</keyword>
<feature type="compositionally biased region" description="Basic and acidic residues" evidence="5">
    <location>
        <begin position="417"/>
        <end position="429"/>
    </location>
</feature>
<keyword evidence="3" id="KW-0539">Nucleus</keyword>
<reference evidence="7" key="1">
    <citation type="submission" date="2023-03" db="EMBL/GenBank/DDBJ databases">
        <title>Massive genome expansion in bonnet fungi (Mycena s.s.) driven by repeated elements and novel gene families across ecological guilds.</title>
        <authorList>
            <consortium name="Lawrence Berkeley National Laboratory"/>
            <person name="Harder C.B."/>
            <person name="Miyauchi S."/>
            <person name="Viragh M."/>
            <person name="Kuo A."/>
            <person name="Thoen E."/>
            <person name="Andreopoulos B."/>
            <person name="Lu D."/>
            <person name="Skrede I."/>
            <person name="Drula E."/>
            <person name="Henrissat B."/>
            <person name="Morin E."/>
            <person name="Kohler A."/>
            <person name="Barry K."/>
            <person name="LaButti K."/>
            <person name="Morin E."/>
            <person name="Salamov A."/>
            <person name="Lipzen A."/>
            <person name="Mereny Z."/>
            <person name="Hegedus B."/>
            <person name="Baldrian P."/>
            <person name="Stursova M."/>
            <person name="Weitz H."/>
            <person name="Taylor A."/>
            <person name="Grigoriev I.V."/>
            <person name="Nagy L.G."/>
            <person name="Martin F."/>
            <person name="Kauserud H."/>
        </authorList>
    </citation>
    <scope>NUCLEOTIDE SEQUENCE</scope>
    <source>
        <strain evidence="7">CBHHK067</strain>
    </source>
</reference>
<dbReference type="GO" id="GO:0003684">
    <property type="term" value="F:damaged DNA binding"/>
    <property type="evidence" value="ECO:0007669"/>
    <property type="project" value="TreeGrafter"/>
</dbReference>
<protein>
    <recommendedName>
        <fullName evidence="6">DNA endonuclease activator Ctp1 C-terminal domain-containing protein</fullName>
    </recommendedName>
</protein>
<dbReference type="GO" id="GO:0010792">
    <property type="term" value="P:DNA double-strand break processing involved in repair via single-strand annealing"/>
    <property type="evidence" value="ECO:0007669"/>
    <property type="project" value="TreeGrafter"/>
</dbReference>
<feature type="compositionally biased region" description="Low complexity" evidence="5">
    <location>
        <begin position="403"/>
        <end position="412"/>
    </location>
</feature>
<dbReference type="PANTHER" id="PTHR15107">
    <property type="entry name" value="RETINOBLASTOMA BINDING PROTEIN 8"/>
    <property type="match status" value="1"/>
</dbReference>
<evidence type="ECO:0000256" key="2">
    <source>
        <dbReference type="ARBA" id="ARBA00022763"/>
    </source>
</evidence>
<feature type="compositionally biased region" description="Basic and acidic residues" evidence="5">
    <location>
        <begin position="678"/>
        <end position="692"/>
    </location>
</feature>
<dbReference type="InterPro" id="IPR013882">
    <property type="entry name" value="Ctp1_C"/>
</dbReference>
<evidence type="ECO:0000259" key="6">
    <source>
        <dbReference type="Pfam" id="PF08573"/>
    </source>
</evidence>
<dbReference type="GO" id="GO:0005634">
    <property type="term" value="C:nucleus"/>
    <property type="evidence" value="ECO:0007669"/>
    <property type="project" value="UniProtKB-SubCell"/>
</dbReference>
<feature type="coiled-coil region" evidence="4">
    <location>
        <begin position="76"/>
        <end position="148"/>
    </location>
</feature>
<evidence type="ECO:0000256" key="4">
    <source>
        <dbReference type="SAM" id="Coils"/>
    </source>
</evidence>
<feature type="region of interest" description="Disordered" evidence="5">
    <location>
        <begin position="351"/>
        <end position="370"/>
    </location>
</feature>
<evidence type="ECO:0000256" key="1">
    <source>
        <dbReference type="ARBA" id="ARBA00004123"/>
    </source>
</evidence>
<dbReference type="Pfam" id="PF08573">
    <property type="entry name" value="SAE2"/>
    <property type="match status" value="1"/>
</dbReference>
<keyword evidence="8" id="KW-1185">Reference proteome</keyword>
<organism evidence="7 8">
    <name type="scientific">Mycena rosella</name>
    <name type="common">Pink bonnet</name>
    <name type="synonym">Agaricus rosellus</name>
    <dbReference type="NCBI Taxonomy" id="1033263"/>
    <lineage>
        <taxon>Eukaryota</taxon>
        <taxon>Fungi</taxon>
        <taxon>Dikarya</taxon>
        <taxon>Basidiomycota</taxon>
        <taxon>Agaricomycotina</taxon>
        <taxon>Agaricomycetes</taxon>
        <taxon>Agaricomycetidae</taxon>
        <taxon>Agaricales</taxon>
        <taxon>Marasmiineae</taxon>
        <taxon>Mycenaceae</taxon>
        <taxon>Mycena</taxon>
    </lineage>
</organism>
<proteinExistence type="predicted"/>
<feature type="region of interest" description="Disordered" evidence="5">
    <location>
        <begin position="604"/>
        <end position="692"/>
    </location>
</feature>
<dbReference type="PANTHER" id="PTHR15107:SF0">
    <property type="entry name" value="DNA ENDONUCLEASE ACTIVATOR CTP1 C-TERMINAL DOMAIN-CONTAINING PROTEIN"/>
    <property type="match status" value="1"/>
</dbReference>
<comment type="subcellular location">
    <subcellularLocation>
        <location evidence="1">Nucleus</location>
    </subcellularLocation>
</comment>
<evidence type="ECO:0000313" key="8">
    <source>
        <dbReference type="Proteomes" id="UP001221757"/>
    </source>
</evidence>